<dbReference type="GO" id="GO:0005739">
    <property type="term" value="C:mitochondrion"/>
    <property type="evidence" value="ECO:0007669"/>
    <property type="project" value="UniProtKB-SubCell"/>
</dbReference>
<dbReference type="InterPro" id="IPR024319">
    <property type="entry name" value="ATPase_expression_mit"/>
</dbReference>
<comment type="caution">
    <text evidence="4">The sequence shown here is derived from an EMBL/GenBank/DDBJ whole genome shotgun (WGS) entry which is preliminary data.</text>
</comment>
<dbReference type="InterPro" id="IPR011990">
    <property type="entry name" value="TPR-like_helical_dom_sf"/>
</dbReference>
<gene>
    <name evidence="4" type="ORF">BP5553_04115</name>
</gene>
<keyword evidence="2" id="KW-0809">Transit peptide</keyword>
<evidence type="ECO:0000313" key="5">
    <source>
        <dbReference type="Proteomes" id="UP000254866"/>
    </source>
</evidence>
<dbReference type="GeneID" id="43596964"/>
<dbReference type="EMBL" id="NPIC01000002">
    <property type="protein sequence ID" value="RDL39775.1"/>
    <property type="molecule type" value="Genomic_DNA"/>
</dbReference>
<dbReference type="Proteomes" id="UP000254866">
    <property type="component" value="Unassembled WGS sequence"/>
</dbReference>
<keyword evidence="5" id="KW-1185">Reference proteome</keyword>
<dbReference type="Pfam" id="PF12921">
    <property type="entry name" value="ATP13"/>
    <property type="match status" value="1"/>
</dbReference>
<sequence length="720" mass="82488">MGSLLFLAEAIESRIASYSCPRGTRGCVQSLRLRRCFHNNHRRRSSAALAEQECLERQPVECEPDADLSNALNYNSPAKLANPAYQFRLFKPVIDRNSALPTKLDLRNRYSSHRKEKRYGVQRADPGLREDFLETPTRELVDASYADSRSAVFHALRTGDPHSVVWALIQFTTSNGADGVGEILGTIPATTFSEILRCLDPVHFVGKAQRLHMEISPHTAKTMRLPRADSSNYYKFCDIFLSRIRAILAARRRAAPLCQADLRYLLKCAMATGNSTLAKEIWESLTSKYGGHLEPDLMCYNYYLGVKCWLGTYHPLMRHSFRVIPYNFTLRATPSPPLRLQGYRVGSNGIKAEVSDIFWTMIQAGIAGNEETFCHMIIAFGREGDLAGIESILSRVWGFNVVDLMRSSNFDPPAKSYGVDSPFYPSNRLLHTLAHAYGINNAIPTALRLVDYVSRRYSVPIEKHVWKELLNWTYVLSKRRTPERLEDGTIDDSFATGQLPPEAVLNVWVTVTSKPYSVRPDMEMFDLIISNLLSRQCFGHAQTLMELARVHHKAAVRRLSGLLDRSNSTSAARNNPESDQLARDIALMHLRVRRNRQYIKTWVRRLLNSGNKSLRGNVDWQARNLPRIIERWGIFLPDRIRYQTVSGEVAFWTGTMNRNRYRQWQFAVGIQQGRKRRMDRRTGMIKTMESITTEGKKTIFLWIRRRARSRPSVKRVGRRQ</sequence>
<accession>A0A370TW74</accession>
<dbReference type="RefSeq" id="XP_031872431.1">
    <property type="nucleotide sequence ID" value="XM_032012738.1"/>
</dbReference>
<organism evidence="4 5">
    <name type="scientific">Venustampulla echinocandica</name>
    <dbReference type="NCBI Taxonomy" id="2656787"/>
    <lineage>
        <taxon>Eukaryota</taxon>
        <taxon>Fungi</taxon>
        <taxon>Dikarya</taxon>
        <taxon>Ascomycota</taxon>
        <taxon>Pezizomycotina</taxon>
        <taxon>Leotiomycetes</taxon>
        <taxon>Helotiales</taxon>
        <taxon>Pleuroascaceae</taxon>
        <taxon>Venustampulla</taxon>
    </lineage>
</organism>
<reference evidence="4 5" key="1">
    <citation type="journal article" date="2018" name="IMA Fungus">
        <title>IMA Genome-F 9: Draft genome sequence of Annulohypoxylon stygium, Aspergillus mulundensis, Berkeleyomyces basicola (syn. Thielaviopsis basicola), Ceratocystis smalleyi, two Cercospora beticola strains, Coleophoma cylindrospora, Fusarium fracticaudum, Phialophora cf. hyalina, and Morchella septimelata.</title>
        <authorList>
            <person name="Wingfield B.D."/>
            <person name="Bills G.F."/>
            <person name="Dong Y."/>
            <person name="Huang W."/>
            <person name="Nel W.J."/>
            <person name="Swalarsk-Parry B.S."/>
            <person name="Vaghefi N."/>
            <person name="Wilken P.M."/>
            <person name="An Z."/>
            <person name="de Beer Z.W."/>
            <person name="De Vos L."/>
            <person name="Chen L."/>
            <person name="Duong T.A."/>
            <person name="Gao Y."/>
            <person name="Hammerbacher A."/>
            <person name="Kikkert J.R."/>
            <person name="Li Y."/>
            <person name="Li H."/>
            <person name="Li K."/>
            <person name="Li Q."/>
            <person name="Liu X."/>
            <person name="Ma X."/>
            <person name="Naidoo K."/>
            <person name="Pethybridge S.J."/>
            <person name="Sun J."/>
            <person name="Steenkamp E.T."/>
            <person name="van der Nest M.A."/>
            <person name="van Wyk S."/>
            <person name="Wingfield M.J."/>
            <person name="Xiong C."/>
            <person name="Yue Q."/>
            <person name="Zhang X."/>
        </authorList>
    </citation>
    <scope>NUCLEOTIDE SEQUENCE [LARGE SCALE GENOMIC DNA]</scope>
    <source>
        <strain evidence="4 5">BP 5553</strain>
    </source>
</reference>
<evidence type="ECO:0000313" key="4">
    <source>
        <dbReference type="EMBL" id="RDL39775.1"/>
    </source>
</evidence>
<dbReference type="AlphaFoldDB" id="A0A370TW74"/>
<evidence type="ECO:0000256" key="1">
    <source>
        <dbReference type="ARBA" id="ARBA00004173"/>
    </source>
</evidence>
<evidence type="ECO:0008006" key="6">
    <source>
        <dbReference type="Google" id="ProtNLM"/>
    </source>
</evidence>
<keyword evidence="3" id="KW-0496">Mitochondrion</keyword>
<evidence type="ECO:0000256" key="2">
    <source>
        <dbReference type="ARBA" id="ARBA00022946"/>
    </source>
</evidence>
<comment type="subcellular location">
    <subcellularLocation>
        <location evidence="1">Mitochondrion</location>
    </subcellularLocation>
</comment>
<dbReference type="OrthoDB" id="185373at2759"/>
<protein>
    <recommendedName>
        <fullName evidence="6">ATPase expression protein 2, mitochondrial</fullName>
    </recommendedName>
</protein>
<dbReference type="STRING" id="2656787.A0A370TW74"/>
<dbReference type="Gene3D" id="1.25.40.10">
    <property type="entry name" value="Tetratricopeptide repeat domain"/>
    <property type="match status" value="1"/>
</dbReference>
<name>A0A370TW74_9HELO</name>
<evidence type="ECO:0000256" key="3">
    <source>
        <dbReference type="ARBA" id="ARBA00023128"/>
    </source>
</evidence>
<proteinExistence type="predicted"/>